<evidence type="ECO:0000313" key="1">
    <source>
        <dbReference type="EMBL" id="KAE9325420.1"/>
    </source>
</evidence>
<evidence type="ECO:0000313" key="2">
    <source>
        <dbReference type="Proteomes" id="UP000434957"/>
    </source>
</evidence>
<proteinExistence type="predicted"/>
<accession>A0A6A4EYN1</accession>
<name>A0A6A4EYN1_9STRA</name>
<protein>
    <submittedName>
        <fullName evidence="1">Uncharacterized protein</fullName>
    </submittedName>
</protein>
<organism evidence="1 2">
    <name type="scientific">Phytophthora rubi</name>
    <dbReference type="NCBI Taxonomy" id="129364"/>
    <lineage>
        <taxon>Eukaryota</taxon>
        <taxon>Sar</taxon>
        <taxon>Stramenopiles</taxon>
        <taxon>Oomycota</taxon>
        <taxon>Peronosporomycetes</taxon>
        <taxon>Peronosporales</taxon>
        <taxon>Peronosporaceae</taxon>
        <taxon>Phytophthora</taxon>
    </lineage>
</organism>
<sequence length="45" mass="5417">MRVRRRLFPRLVQERRECDVLHSKLLQARDTLEQLAGHFKDANTI</sequence>
<dbReference type="EMBL" id="QXFT01001207">
    <property type="protein sequence ID" value="KAE9325420.1"/>
    <property type="molecule type" value="Genomic_DNA"/>
</dbReference>
<gene>
    <name evidence="1" type="ORF">PR003_g16483</name>
</gene>
<comment type="caution">
    <text evidence="1">The sequence shown here is derived from an EMBL/GenBank/DDBJ whole genome shotgun (WGS) entry which is preliminary data.</text>
</comment>
<dbReference type="Proteomes" id="UP000434957">
    <property type="component" value="Unassembled WGS sequence"/>
</dbReference>
<dbReference type="AlphaFoldDB" id="A0A6A4EYN1"/>
<reference evidence="1 2" key="1">
    <citation type="submission" date="2018-08" db="EMBL/GenBank/DDBJ databases">
        <title>Genomic investigation of the strawberry pathogen Phytophthora fragariae indicates pathogenicity is determined by transcriptional variation in three key races.</title>
        <authorList>
            <person name="Adams T.M."/>
            <person name="Armitage A.D."/>
            <person name="Sobczyk M.K."/>
            <person name="Bates H.J."/>
            <person name="Dunwell J.M."/>
            <person name="Nellist C.F."/>
            <person name="Harrison R.J."/>
        </authorList>
    </citation>
    <scope>NUCLEOTIDE SEQUENCE [LARGE SCALE GENOMIC DNA]</scope>
    <source>
        <strain evidence="1 2">SCRP333</strain>
    </source>
</reference>
<keyword evidence="2" id="KW-1185">Reference proteome</keyword>